<dbReference type="AlphaFoldDB" id="A0AAP0J9U8"/>
<name>A0AAP0J9U8_9MAGN</name>
<reference evidence="1 2" key="1">
    <citation type="submission" date="2024-01" db="EMBL/GenBank/DDBJ databases">
        <title>Genome assemblies of Stephania.</title>
        <authorList>
            <person name="Yang L."/>
        </authorList>
    </citation>
    <scope>NUCLEOTIDE SEQUENCE [LARGE SCALE GENOMIC DNA]</scope>
    <source>
        <strain evidence="1">QJT</strain>
        <tissue evidence="1">Leaf</tissue>
    </source>
</reference>
<protein>
    <submittedName>
        <fullName evidence="1">Uncharacterized protein</fullName>
    </submittedName>
</protein>
<proteinExistence type="predicted"/>
<gene>
    <name evidence="1" type="ORF">Sjap_010663</name>
</gene>
<keyword evidence="2" id="KW-1185">Reference proteome</keyword>
<sequence length="90" mass="9823">METAPPPRVFLGVDVGTSSARAGRSPDLSTDVLISFHLIDLCVCLSFDQCLFDEGGKLLDSESDIAHAIHKKNVKVSEDQDDRILVVVRI</sequence>
<accession>A0AAP0J9U8</accession>
<evidence type="ECO:0000313" key="1">
    <source>
        <dbReference type="EMBL" id="KAK9130176.1"/>
    </source>
</evidence>
<dbReference type="Proteomes" id="UP001417504">
    <property type="component" value="Unassembled WGS sequence"/>
</dbReference>
<dbReference type="EMBL" id="JBBNAE010000004">
    <property type="protein sequence ID" value="KAK9130176.1"/>
    <property type="molecule type" value="Genomic_DNA"/>
</dbReference>
<comment type="caution">
    <text evidence="1">The sequence shown here is derived from an EMBL/GenBank/DDBJ whole genome shotgun (WGS) entry which is preliminary data.</text>
</comment>
<evidence type="ECO:0000313" key="2">
    <source>
        <dbReference type="Proteomes" id="UP001417504"/>
    </source>
</evidence>
<organism evidence="1 2">
    <name type="scientific">Stephania japonica</name>
    <dbReference type="NCBI Taxonomy" id="461633"/>
    <lineage>
        <taxon>Eukaryota</taxon>
        <taxon>Viridiplantae</taxon>
        <taxon>Streptophyta</taxon>
        <taxon>Embryophyta</taxon>
        <taxon>Tracheophyta</taxon>
        <taxon>Spermatophyta</taxon>
        <taxon>Magnoliopsida</taxon>
        <taxon>Ranunculales</taxon>
        <taxon>Menispermaceae</taxon>
        <taxon>Menispermoideae</taxon>
        <taxon>Cissampelideae</taxon>
        <taxon>Stephania</taxon>
    </lineage>
</organism>